<protein>
    <submittedName>
        <fullName evidence="3">Glycosyltransferase family 2 protein</fullName>
    </submittedName>
</protein>
<dbReference type="RefSeq" id="WP_207977316.1">
    <property type="nucleotide sequence ID" value="NZ_JAGDEL010000005.1"/>
</dbReference>
<feature type="domain" description="Glycosyltransferase 2-like" evidence="2">
    <location>
        <begin position="4"/>
        <end position="141"/>
    </location>
</feature>
<accession>A0ABS3N167</accession>
<dbReference type="InterPro" id="IPR029044">
    <property type="entry name" value="Nucleotide-diphossugar_trans"/>
</dbReference>
<dbReference type="SUPFAM" id="SSF53448">
    <property type="entry name" value="Nucleotide-diphospho-sugar transferases"/>
    <property type="match status" value="1"/>
</dbReference>
<comment type="caution">
    <text evidence="3">The sequence shown here is derived from an EMBL/GenBank/DDBJ whole genome shotgun (WGS) entry which is preliminary data.</text>
</comment>
<organism evidence="3 4">
    <name type="scientific">Metabacillus bambusae</name>
    <dbReference type="NCBI Taxonomy" id="2795218"/>
    <lineage>
        <taxon>Bacteria</taxon>
        <taxon>Bacillati</taxon>
        <taxon>Bacillota</taxon>
        <taxon>Bacilli</taxon>
        <taxon>Bacillales</taxon>
        <taxon>Bacillaceae</taxon>
        <taxon>Metabacillus</taxon>
    </lineage>
</organism>
<dbReference type="Pfam" id="PF00535">
    <property type="entry name" value="Glycos_transf_2"/>
    <property type="match status" value="1"/>
</dbReference>
<dbReference type="Proteomes" id="UP000663981">
    <property type="component" value="Unassembled WGS sequence"/>
</dbReference>
<evidence type="ECO:0000313" key="3">
    <source>
        <dbReference type="EMBL" id="MBO1511895.1"/>
    </source>
</evidence>
<reference evidence="3 4" key="1">
    <citation type="submission" date="2021-03" db="EMBL/GenBank/DDBJ databases">
        <title>Whole genome sequence of Metabacillus bambusae BG109.</title>
        <authorList>
            <person name="Jeong J.W."/>
        </authorList>
    </citation>
    <scope>NUCLEOTIDE SEQUENCE [LARGE SCALE GENOMIC DNA]</scope>
    <source>
        <strain evidence="3 4">BG109</strain>
    </source>
</reference>
<dbReference type="Gene3D" id="3.90.550.10">
    <property type="entry name" value="Spore Coat Polysaccharide Biosynthesis Protein SpsA, Chain A"/>
    <property type="match status" value="1"/>
</dbReference>
<keyword evidence="4" id="KW-1185">Reference proteome</keyword>
<dbReference type="PANTHER" id="PTHR22916">
    <property type="entry name" value="GLYCOSYLTRANSFERASE"/>
    <property type="match status" value="1"/>
</dbReference>
<sequence>MKISVCLSVYNGEQYLKQQLDSILIQVKSTDEIIIINDNSSDASIKIIKNYNDPRIRLYSNEQNIGVIESFEKAIEKATGDIIFLCDQDDVWLDNKVDTVINIFETKGCTLVSSDAYIVDQSLKIISDSFYKHRKSGNGVIKNIYKNTFLGCTLAFRKEIKNFILPFPKGIPMHDAWIGILNSMLSKTVFIDDKLIYYRRHDKNVTGLYPSDNLLKILKSRGVLVTLLLIRYTKVRLKYFRKFD</sequence>
<evidence type="ECO:0000256" key="1">
    <source>
        <dbReference type="ARBA" id="ARBA00006739"/>
    </source>
</evidence>
<evidence type="ECO:0000313" key="4">
    <source>
        <dbReference type="Proteomes" id="UP000663981"/>
    </source>
</evidence>
<proteinExistence type="inferred from homology"/>
<dbReference type="PANTHER" id="PTHR22916:SF3">
    <property type="entry name" value="UDP-GLCNAC:BETAGAL BETA-1,3-N-ACETYLGLUCOSAMINYLTRANSFERASE-LIKE PROTEIN 1"/>
    <property type="match status" value="1"/>
</dbReference>
<gene>
    <name evidence="3" type="ORF">I7822_09450</name>
</gene>
<comment type="similarity">
    <text evidence="1">Belongs to the glycosyltransferase 2 family.</text>
</comment>
<name>A0ABS3N167_9BACI</name>
<dbReference type="EMBL" id="JAGDEL010000005">
    <property type="protein sequence ID" value="MBO1511895.1"/>
    <property type="molecule type" value="Genomic_DNA"/>
</dbReference>
<dbReference type="InterPro" id="IPR001173">
    <property type="entry name" value="Glyco_trans_2-like"/>
</dbReference>
<dbReference type="CDD" id="cd04196">
    <property type="entry name" value="GT_2_like_d"/>
    <property type="match status" value="1"/>
</dbReference>
<evidence type="ECO:0000259" key="2">
    <source>
        <dbReference type="Pfam" id="PF00535"/>
    </source>
</evidence>